<sequence>MHMLCRSSSPVSYGHDIVASRGSQRDEWNADLLGCCSEPALCRSMYLIFVQQKTFIIMLLFALFSLVISLWYFTCFFLLILSRTTQFMLFLHKLLPLYLHFVIT</sequence>
<dbReference type="AlphaFoldDB" id="A0A0A9DRY4"/>
<dbReference type="EMBL" id="GBRH01209465">
    <property type="protein sequence ID" value="JAD88430.1"/>
    <property type="molecule type" value="Transcribed_RNA"/>
</dbReference>
<keyword evidence="1" id="KW-1133">Transmembrane helix</keyword>
<reference evidence="2" key="2">
    <citation type="journal article" date="2015" name="Data Brief">
        <title>Shoot transcriptome of the giant reed, Arundo donax.</title>
        <authorList>
            <person name="Barrero R.A."/>
            <person name="Guerrero F.D."/>
            <person name="Moolhuijzen P."/>
            <person name="Goolsby J.A."/>
            <person name="Tidwell J."/>
            <person name="Bellgard S.E."/>
            <person name="Bellgard M.I."/>
        </authorList>
    </citation>
    <scope>NUCLEOTIDE SEQUENCE</scope>
    <source>
        <tissue evidence="2">Shoot tissue taken approximately 20 cm above the soil surface</tissue>
    </source>
</reference>
<evidence type="ECO:0000313" key="2">
    <source>
        <dbReference type="EMBL" id="JAD88430.1"/>
    </source>
</evidence>
<proteinExistence type="predicted"/>
<evidence type="ECO:0000256" key="1">
    <source>
        <dbReference type="SAM" id="Phobius"/>
    </source>
</evidence>
<name>A0A0A9DRY4_ARUDO</name>
<keyword evidence="1" id="KW-0472">Membrane</keyword>
<feature type="transmembrane region" description="Helical" evidence="1">
    <location>
        <begin position="55"/>
        <end position="81"/>
    </location>
</feature>
<keyword evidence="1" id="KW-0812">Transmembrane</keyword>
<protein>
    <submittedName>
        <fullName evidence="2">Uncharacterized protein</fullName>
    </submittedName>
</protein>
<reference evidence="2" key="1">
    <citation type="submission" date="2014-09" db="EMBL/GenBank/DDBJ databases">
        <authorList>
            <person name="Magalhaes I.L.F."/>
            <person name="Oliveira U."/>
            <person name="Santos F.R."/>
            <person name="Vidigal T.H.D.A."/>
            <person name="Brescovit A.D."/>
            <person name="Santos A.J."/>
        </authorList>
    </citation>
    <scope>NUCLEOTIDE SEQUENCE</scope>
    <source>
        <tissue evidence="2">Shoot tissue taken approximately 20 cm above the soil surface</tissue>
    </source>
</reference>
<accession>A0A0A9DRY4</accession>
<organism evidence="2">
    <name type="scientific">Arundo donax</name>
    <name type="common">Giant reed</name>
    <name type="synonym">Donax arundinaceus</name>
    <dbReference type="NCBI Taxonomy" id="35708"/>
    <lineage>
        <taxon>Eukaryota</taxon>
        <taxon>Viridiplantae</taxon>
        <taxon>Streptophyta</taxon>
        <taxon>Embryophyta</taxon>
        <taxon>Tracheophyta</taxon>
        <taxon>Spermatophyta</taxon>
        <taxon>Magnoliopsida</taxon>
        <taxon>Liliopsida</taxon>
        <taxon>Poales</taxon>
        <taxon>Poaceae</taxon>
        <taxon>PACMAD clade</taxon>
        <taxon>Arundinoideae</taxon>
        <taxon>Arundineae</taxon>
        <taxon>Arundo</taxon>
    </lineage>
</organism>